<dbReference type="InterPro" id="IPR007168">
    <property type="entry name" value="Phageshock_PspC_N"/>
</dbReference>
<feature type="domain" description="Phage shock protein PspC N-terminal" evidence="8">
    <location>
        <begin position="38"/>
        <end position="93"/>
    </location>
</feature>
<evidence type="ECO:0000313" key="9">
    <source>
        <dbReference type="EMBL" id="NNG40042.1"/>
    </source>
</evidence>
<name>A0A849ATI1_9MICO</name>
<evidence type="ECO:0000313" key="10">
    <source>
        <dbReference type="Proteomes" id="UP000557772"/>
    </source>
</evidence>
<accession>A0A849ATI1</accession>
<evidence type="ECO:0000256" key="2">
    <source>
        <dbReference type="ARBA" id="ARBA00022475"/>
    </source>
</evidence>
<dbReference type="PANTHER" id="PTHR33885">
    <property type="entry name" value="PHAGE SHOCK PROTEIN C"/>
    <property type="match status" value="1"/>
</dbReference>
<dbReference type="EMBL" id="JABENB010000002">
    <property type="protein sequence ID" value="NNG40042.1"/>
    <property type="molecule type" value="Genomic_DNA"/>
</dbReference>
<keyword evidence="10" id="KW-1185">Reference proteome</keyword>
<evidence type="ECO:0000256" key="7">
    <source>
        <dbReference type="SAM" id="Phobius"/>
    </source>
</evidence>
<feature type="transmembrane region" description="Helical" evidence="7">
    <location>
        <begin position="137"/>
        <end position="154"/>
    </location>
</feature>
<dbReference type="InterPro" id="IPR052027">
    <property type="entry name" value="PspC"/>
</dbReference>
<dbReference type="RefSeq" id="WP_171155976.1">
    <property type="nucleotide sequence ID" value="NZ_JABENB010000002.1"/>
</dbReference>
<dbReference type="Pfam" id="PF04024">
    <property type="entry name" value="PspC"/>
    <property type="match status" value="1"/>
</dbReference>
<feature type="transmembrane region" description="Helical" evidence="7">
    <location>
        <begin position="294"/>
        <end position="316"/>
    </location>
</feature>
<comment type="subcellular location">
    <subcellularLocation>
        <location evidence="1">Cell membrane</location>
        <topology evidence="1">Single-pass membrane protein</topology>
    </subcellularLocation>
</comment>
<evidence type="ECO:0000256" key="4">
    <source>
        <dbReference type="ARBA" id="ARBA00022989"/>
    </source>
</evidence>
<reference evidence="9 10" key="1">
    <citation type="submission" date="2020-05" db="EMBL/GenBank/DDBJ databases">
        <title>Flexivirga sp. ID2601S isolated from air conditioner.</title>
        <authorList>
            <person name="Kim D.H."/>
        </authorList>
    </citation>
    <scope>NUCLEOTIDE SEQUENCE [LARGE SCALE GENOMIC DNA]</scope>
    <source>
        <strain evidence="9 10">ID2601S</strain>
    </source>
</reference>
<dbReference type="PANTHER" id="PTHR33885:SF3">
    <property type="entry name" value="PHAGE SHOCK PROTEIN C"/>
    <property type="match status" value="1"/>
</dbReference>
<dbReference type="AlphaFoldDB" id="A0A849ATI1"/>
<proteinExistence type="predicted"/>
<feature type="transmembrane region" description="Helical" evidence="7">
    <location>
        <begin position="269"/>
        <end position="288"/>
    </location>
</feature>
<feature type="transmembrane region" description="Helical" evidence="7">
    <location>
        <begin position="323"/>
        <end position="341"/>
    </location>
</feature>
<feature type="transmembrane region" description="Helical" evidence="7">
    <location>
        <begin position="63"/>
        <end position="90"/>
    </location>
</feature>
<dbReference type="Proteomes" id="UP000557772">
    <property type="component" value="Unassembled WGS sequence"/>
</dbReference>
<keyword evidence="2" id="KW-1003">Cell membrane</keyword>
<sequence length="470" mass="47695">MTQHTLPHGGGHGHGGAPRTGHTGAIDRFFTAIRGFGITRRRDGKWFGGVCAGLAARWGVDPLIVRAGFILATFLFGVGVPAYFLAWSLLPDEDGAIAAEKALRHGDISSIALCAVTALLMFSGFGVFWSFGSGWNVGGPAIGLGLLAWAFLAWNGKGPGARHDGETRQQWTDRLGAQLREAAADHRTHPAPGGAAPGSGAAGGATEPVPSQSAGNRAAAAGVDLRKPGAAYAVPAMAPTAAVPATPAASTQAWSRPAKRRTFGAGPTFAILGISVLAGAFTAAFLLGTSHGDSALQVGLAAGVAVAALALVIGGLVGRRGGALGPIASVVAVLAVITSLLPKGMPWTGEIGDEQWRPASVAAGTQHNFALKIGSGTIDLSRIDPAALPARTTLHARVNIGGLTIVPPKNVTLRVTSDVDFGGISVNRPGDDPTYGGVHIKRTVTVGNGPKTIDVQARVGMGGVEIKEAK</sequence>
<protein>
    <submittedName>
        <fullName evidence="9">PspC domain-containing protein</fullName>
    </submittedName>
</protein>
<gene>
    <name evidence="9" type="ORF">HJ588_12295</name>
</gene>
<dbReference type="GO" id="GO:0005886">
    <property type="term" value="C:plasma membrane"/>
    <property type="evidence" value="ECO:0007669"/>
    <property type="project" value="UniProtKB-SubCell"/>
</dbReference>
<keyword evidence="5 7" id="KW-0472">Membrane</keyword>
<evidence type="ECO:0000256" key="1">
    <source>
        <dbReference type="ARBA" id="ARBA00004162"/>
    </source>
</evidence>
<keyword evidence="3 7" id="KW-0812">Transmembrane</keyword>
<evidence type="ECO:0000256" key="6">
    <source>
        <dbReference type="SAM" id="MobiDB-lite"/>
    </source>
</evidence>
<evidence type="ECO:0000256" key="5">
    <source>
        <dbReference type="ARBA" id="ARBA00023136"/>
    </source>
</evidence>
<keyword evidence="4 7" id="KW-1133">Transmembrane helix</keyword>
<evidence type="ECO:0000259" key="8">
    <source>
        <dbReference type="Pfam" id="PF04024"/>
    </source>
</evidence>
<organism evidence="9 10">
    <name type="scientific">Flexivirga aerilata</name>
    <dbReference type="NCBI Taxonomy" id="1656889"/>
    <lineage>
        <taxon>Bacteria</taxon>
        <taxon>Bacillati</taxon>
        <taxon>Actinomycetota</taxon>
        <taxon>Actinomycetes</taxon>
        <taxon>Micrococcales</taxon>
        <taxon>Dermacoccaceae</taxon>
        <taxon>Flexivirga</taxon>
    </lineage>
</organism>
<comment type="caution">
    <text evidence="9">The sequence shown here is derived from an EMBL/GenBank/DDBJ whole genome shotgun (WGS) entry which is preliminary data.</text>
</comment>
<feature type="region of interest" description="Disordered" evidence="6">
    <location>
        <begin position="183"/>
        <end position="220"/>
    </location>
</feature>
<feature type="transmembrane region" description="Helical" evidence="7">
    <location>
        <begin position="111"/>
        <end position="131"/>
    </location>
</feature>
<evidence type="ECO:0000256" key="3">
    <source>
        <dbReference type="ARBA" id="ARBA00022692"/>
    </source>
</evidence>